<protein>
    <submittedName>
        <fullName evidence="2">DUF433 domain-containing protein</fullName>
    </submittedName>
</protein>
<dbReference type="Pfam" id="PF04255">
    <property type="entry name" value="DUF433"/>
    <property type="match status" value="1"/>
</dbReference>
<dbReference type="InterPro" id="IPR007367">
    <property type="entry name" value="DUF433"/>
</dbReference>
<reference evidence="2 3" key="1">
    <citation type="submission" date="2019-07" db="EMBL/GenBank/DDBJ databases">
        <title>Full genome sequence of Humibacter sp. WJ7-1.</title>
        <authorList>
            <person name="Im W.-T."/>
        </authorList>
    </citation>
    <scope>NUCLEOTIDE SEQUENCE [LARGE SCALE GENOMIC DNA]</scope>
    <source>
        <strain evidence="2 3">WJ7-1</strain>
    </source>
</reference>
<evidence type="ECO:0000259" key="1">
    <source>
        <dbReference type="Pfam" id="PF21321"/>
    </source>
</evidence>
<name>A0A5B8M931_9MICO</name>
<gene>
    <name evidence="2" type="ORF">FPZ11_15010</name>
</gene>
<proteinExistence type="predicted"/>
<dbReference type="Proteomes" id="UP000320216">
    <property type="component" value="Chromosome"/>
</dbReference>
<dbReference type="RefSeq" id="WP_146321944.1">
    <property type="nucleotide sequence ID" value="NZ_CP042305.1"/>
</dbReference>
<dbReference type="InterPro" id="IPR048708">
    <property type="entry name" value="VapB45-like_HTH"/>
</dbReference>
<dbReference type="EMBL" id="CP042305">
    <property type="protein sequence ID" value="QDZ15910.1"/>
    <property type="molecule type" value="Genomic_DNA"/>
</dbReference>
<dbReference type="Pfam" id="PF21321">
    <property type="entry name" value="HTH_66"/>
    <property type="match status" value="1"/>
</dbReference>
<evidence type="ECO:0000313" key="2">
    <source>
        <dbReference type="EMBL" id="QDZ15910.1"/>
    </source>
</evidence>
<keyword evidence="3" id="KW-1185">Reference proteome</keyword>
<dbReference type="OrthoDB" id="3699668at2"/>
<accession>A0A5B8M931</accession>
<organism evidence="2 3">
    <name type="scientific">Humibacter ginsenosidimutans</name>
    <dbReference type="NCBI Taxonomy" id="2599293"/>
    <lineage>
        <taxon>Bacteria</taxon>
        <taxon>Bacillati</taxon>
        <taxon>Actinomycetota</taxon>
        <taxon>Actinomycetes</taxon>
        <taxon>Micrococcales</taxon>
        <taxon>Microbacteriaceae</taxon>
        <taxon>Humibacter</taxon>
    </lineage>
</organism>
<dbReference type="AlphaFoldDB" id="A0A5B8M931"/>
<sequence>MVIEANAVDAAAMIGRRCGRRICVVERGRYPLELKLDEERRAWWRVATSVQRGIITNVAVSLLDRAIYSYSDVDRLVGLHAGTARRWLEGYERAGRYYEPVLREESSGTESVTWGEMVEARLLAEYRDKLVPVQRLRPAIVRLRDEFGRYPLAHARPFLDVEGRELVRALQDEAGLDRPLRFVVVRNGQVMLSAAAQRFNDAVEYDGGVVARLIPSIRTREVVMDPAHAFGQPAIRNVRTDALAEDYRAGTSREELADLYDLSVDQVDEAIRFELIAGSGRAA</sequence>
<dbReference type="KEGG" id="huw:FPZ11_15010"/>
<evidence type="ECO:0000313" key="3">
    <source>
        <dbReference type="Proteomes" id="UP000320216"/>
    </source>
</evidence>
<feature type="domain" description="Putative antitoxin VapB45-like DNA-binding HTH" evidence="1">
    <location>
        <begin position="67"/>
        <end position="140"/>
    </location>
</feature>